<dbReference type="EMBL" id="UINC01184102">
    <property type="protein sequence ID" value="SVD95160.1"/>
    <property type="molecule type" value="Genomic_DNA"/>
</dbReference>
<feature type="non-terminal residue" evidence="1">
    <location>
        <position position="27"/>
    </location>
</feature>
<proteinExistence type="predicted"/>
<organism evidence="1">
    <name type="scientific">marine metagenome</name>
    <dbReference type="NCBI Taxonomy" id="408172"/>
    <lineage>
        <taxon>unclassified sequences</taxon>
        <taxon>metagenomes</taxon>
        <taxon>ecological metagenomes</taxon>
    </lineage>
</organism>
<evidence type="ECO:0000313" key="1">
    <source>
        <dbReference type="EMBL" id="SVD95160.1"/>
    </source>
</evidence>
<accession>A0A382ZIP4</accession>
<dbReference type="AlphaFoldDB" id="A0A382ZIP4"/>
<gene>
    <name evidence="1" type="ORF">METZ01_LOCUS448014</name>
</gene>
<name>A0A382ZIP4_9ZZZZ</name>
<reference evidence="1" key="1">
    <citation type="submission" date="2018-05" db="EMBL/GenBank/DDBJ databases">
        <authorList>
            <person name="Lanie J.A."/>
            <person name="Ng W.-L."/>
            <person name="Kazmierczak K.M."/>
            <person name="Andrzejewski T.M."/>
            <person name="Davidsen T.M."/>
            <person name="Wayne K.J."/>
            <person name="Tettelin H."/>
            <person name="Glass J.I."/>
            <person name="Rusch D."/>
            <person name="Podicherti R."/>
            <person name="Tsui H.-C.T."/>
            <person name="Winkler M.E."/>
        </authorList>
    </citation>
    <scope>NUCLEOTIDE SEQUENCE</scope>
</reference>
<sequence length="27" mass="3177">MLGIKISPDWDISENDATPEEIYLNRR</sequence>
<protein>
    <submittedName>
        <fullName evidence="1">Uncharacterized protein</fullName>
    </submittedName>
</protein>